<dbReference type="InterPro" id="IPR016186">
    <property type="entry name" value="C-type_lectin-like/link_sf"/>
</dbReference>
<dbReference type="Gene3D" id="2.60.40.10">
    <property type="entry name" value="Immunoglobulins"/>
    <property type="match status" value="1"/>
</dbReference>
<organism evidence="2 3">
    <name type="scientific">Heterorhabditis bacteriophora</name>
    <name type="common">Entomopathogenic nematode worm</name>
    <dbReference type="NCBI Taxonomy" id="37862"/>
    <lineage>
        <taxon>Eukaryota</taxon>
        <taxon>Metazoa</taxon>
        <taxon>Ecdysozoa</taxon>
        <taxon>Nematoda</taxon>
        <taxon>Chromadorea</taxon>
        <taxon>Rhabditida</taxon>
        <taxon>Rhabditina</taxon>
        <taxon>Rhabditomorpha</taxon>
        <taxon>Strongyloidea</taxon>
        <taxon>Heterorhabditidae</taxon>
        <taxon>Heterorhabditis</taxon>
    </lineage>
</organism>
<proteinExistence type="predicted"/>
<dbReference type="InterPro" id="IPR013783">
    <property type="entry name" value="Ig-like_fold"/>
</dbReference>
<sequence length="306" mass="33492">METSSTLADSHMLDLETLLVEGPFFVSDGAQCPSGWLVSGETCVRLFLQAANFNDAKAKCEDEEGILLDCDQQTVVDDVADILHSLFESGLTESTWLVKESSETMFPRALNRGKDSKYRLIDVPDSAVFPFICLLTQIGRRSLLFQQLLLNKGSPTLTSVVPSEVYFHPRADADFVALPCAADGNPAPYITWFKNDVELAIPSSSNISFLLSGGSLLVPAVSSLAYSSFYCTAKNIYGEVRGPSILLKPAFLDSFRPHRLEVFPLFNGGARLDCDAPAHQPSQSQLLYCLSVLIQLFIYGKVSTTV</sequence>
<keyword evidence="2" id="KW-1185">Reference proteome</keyword>
<protein>
    <submittedName>
        <fullName evidence="3">Ig-like domain-containing protein</fullName>
    </submittedName>
</protein>
<accession>A0A1I7XS99</accession>
<feature type="domain" description="Ig-like" evidence="1">
    <location>
        <begin position="155"/>
        <end position="235"/>
    </location>
</feature>
<dbReference type="SUPFAM" id="SSF56436">
    <property type="entry name" value="C-type lectin-like"/>
    <property type="match status" value="1"/>
</dbReference>
<evidence type="ECO:0000313" key="2">
    <source>
        <dbReference type="Proteomes" id="UP000095283"/>
    </source>
</evidence>
<dbReference type="InterPro" id="IPR007110">
    <property type="entry name" value="Ig-like_dom"/>
</dbReference>
<dbReference type="InterPro" id="IPR016187">
    <property type="entry name" value="CTDL_fold"/>
</dbReference>
<dbReference type="AlphaFoldDB" id="A0A1I7XS99"/>
<dbReference type="Proteomes" id="UP000095283">
    <property type="component" value="Unplaced"/>
</dbReference>
<evidence type="ECO:0000313" key="3">
    <source>
        <dbReference type="WBParaSite" id="Hba_20363"/>
    </source>
</evidence>
<dbReference type="InterPro" id="IPR036179">
    <property type="entry name" value="Ig-like_dom_sf"/>
</dbReference>
<dbReference type="WBParaSite" id="Hba_20363">
    <property type="protein sequence ID" value="Hba_20363"/>
    <property type="gene ID" value="Hba_20363"/>
</dbReference>
<dbReference type="Pfam" id="PF13927">
    <property type="entry name" value="Ig_3"/>
    <property type="match status" value="1"/>
</dbReference>
<reference evidence="3" key="1">
    <citation type="submission" date="2016-11" db="UniProtKB">
        <authorList>
            <consortium name="WormBaseParasite"/>
        </authorList>
    </citation>
    <scope>IDENTIFICATION</scope>
</reference>
<dbReference type="SUPFAM" id="SSF48726">
    <property type="entry name" value="Immunoglobulin"/>
    <property type="match status" value="1"/>
</dbReference>
<evidence type="ECO:0000259" key="1">
    <source>
        <dbReference type="PROSITE" id="PS50835"/>
    </source>
</evidence>
<dbReference type="Gene3D" id="3.10.100.10">
    <property type="entry name" value="Mannose-Binding Protein A, subunit A"/>
    <property type="match status" value="1"/>
</dbReference>
<name>A0A1I7XS99_HETBA</name>
<dbReference type="PROSITE" id="PS50835">
    <property type="entry name" value="IG_LIKE"/>
    <property type="match status" value="1"/>
</dbReference>
<dbReference type="CDD" id="cd00096">
    <property type="entry name" value="Ig"/>
    <property type="match status" value="1"/>
</dbReference>